<organism evidence="2">
    <name type="scientific">marine sediment metagenome</name>
    <dbReference type="NCBI Taxonomy" id="412755"/>
    <lineage>
        <taxon>unclassified sequences</taxon>
        <taxon>metagenomes</taxon>
        <taxon>ecological metagenomes</taxon>
    </lineage>
</organism>
<dbReference type="Pfam" id="PF01916">
    <property type="entry name" value="DS"/>
    <property type="match status" value="1"/>
</dbReference>
<dbReference type="InterPro" id="IPR029035">
    <property type="entry name" value="DHS-like_NAD/FAD-binding_dom"/>
</dbReference>
<evidence type="ECO:0000256" key="1">
    <source>
        <dbReference type="ARBA" id="ARBA00009892"/>
    </source>
</evidence>
<accession>X1VHK1</accession>
<comment type="caution">
    <text evidence="2">The sequence shown here is derived from an EMBL/GenBank/DDBJ whole genome shotgun (WGS) entry which is preliminary data.</text>
</comment>
<name>X1VHK1_9ZZZZ</name>
<dbReference type="InterPro" id="IPR036982">
    <property type="entry name" value="Deoxyhypusine_synthase_sf"/>
</dbReference>
<dbReference type="Gene3D" id="3.40.910.10">
    <property type="entry name" value="Deoxyhypusine synthase"/>
    <property type="match status" value="1"/>
</dbReference>
<dbReference type="SUPFAM" id="SSF52467">
    <property type="entry name" value="DHS-like NAD/FAD-binding domain"/>
    <property type="match status" value="1"/>
</dbReference>
<proteinExistence type="inferred from homology"/>
<gene>
    <name evidence="2" type="ORF">S12H4_62334</name>
</gene>
<dbReference type="InterPro" id="IPR002773">
    <property type="entry name" value="Deoxyhypusine_synthase"/>
</dbReference>
<sequence length="86" mass="9735">IKTDEFIINFLERLEQNRAYNTREYFFLLGKMLLEIHGEEGILTSATKANLPIYCPAIGDSSFGLALGAQQNVKKRGILFDIIKDV</sequence>
<dbReference type="AlphaFoldDB" id="X1VHK1"/>
<dbReference type="EMBL" id="BARW01041768">
    <property type="protein sequence ID" value="GAJ17927.1"/>
    <property type="molecule type" value="Genomic_DNA"/>
</dbReference>
<reference evidence="2" key="1">
    <citation type="journal article" date="2014" name="Front. Microbiol.">
        <title>High frequency of phylogenetically diverse reductive dehalogenase-homologous genes in deep subseafloor sedimentary metagenomes.</title>
        <authorList>
            <person name="Kawai M."/>
            <person name="Futagami T."/>
            <person name="Toyoda A."/>
            <person name="Takaki Y."/>
            <person name="Nishi S."/>
            <person name="Hori S."/>
            <person name="Arai W."/>
            <person name="Tsubouchi T."/>
            <person name="Morono Y."/>
            <person name="Uchiyama I."/>
            <person name="Ito T."/>
            <person name="Fujiyama A."/>
            <person name="Inagaki F."/>
            <person name="Takami H."/>
        </authorList>
    </citation>
    <scope>NUCLEOTIDE SEQUENCE</scope>
    <source>
        <strain evidence="2">Expedition CK06-06</strain>
    </source>
</reference>
<feature type="non-terminal residue" evidence="2">
    <location>
        <position position="86"/>
    </location>
</feature>
<protein>
    <submittedName>
        <fullName evidence="2">Uncharacterized protein</fullName>
    </submittedName>
</protein>
<evidence type="ECO:0000313" key="2">
    <source>
        <dbReference type="EMBL" id="GAJ17927.1"/>
    </source>
</evidence>
<comment type="similarity">
    <text evidence="1">Belongs to the deoxyhypusine synthase family.</text>
</comment>
<feature type="non-terminal residue" evidence="2">
    <location>
        <position position="1"/>
    </location>
</feature>